<dbReference type="Gene3D" id="3.40.50.300">
    <property type="entry name" value="P-loop containing nucleotide triphosphate hydrolases"/>
    <property type="match status" value="1"/>
</dbReference>
<dbReference type="SUPFAM" id="SSF52540">
    <property type="entry name" value="P-loop containing nucleoside triphosphate hydrolases"/>
    <property type="match status" value="1"/>
</dbReference>
<feature type="compositionally biased region" description="Basic and acidic residues" evidence="4">
    <location>
        <begin position="91"/>
        <end position="111"/>
    </location>
</feature>
<dbReference type="FunFam" id="1.10.8.60:FF:000022">
    <property type="entry name" value="Fidgetin like 1"/>
    <property type="match status" value="1"/>
</dbReference>
<comment type="similarity">
    <text evidence="1">Belongs to the AAA ATPase family.</text>
</comment>
<dbReference type="GeneID" id="25297877"/>
<dbReference type="InterPro" id="IPR003960">
    <property type="entry name" value="ATPase_AAA_CS"/>
</dbReference>
<dbReference type="GO" id="GO:0016887">
    <property type="term" value="F:ATP hydrolysis activity"/>
    <property type="evidence" value="ECO:0007669"/>
    <property type="project" value="InterPro"/>
</dbReference>
<dbReference type="InterPro" id="IPR041569">
    <property type="entry name" value="AAA_lid_3"/>
</dbReference>
<dbReference type="STRING" id="1442369.A0A0D2IBU1"/>
<organism evidence="6 7">
    <name type="scientific">Rhinocladiella mackenziei CBS 650.93</name>
    <dbReference type="NCBI Taxonomy" id="1442369"/>
    <lineage>
        <taxon>Eukaryota</taxon>
        <taxon>Fungi</taxon>
        <taxon>Dikarya</taxon>
        <taxon>Ascomycota</taxon>
        <taxon>Pezizomycotina</taxon>
        <taxon>Eurotiomycetes</taxon>
        <taxon>Chaetothyriomycetidae</taxon>
        <taxon>Chaetothyriales</taxon>
        <taxon>Herpotrichiellaceae</taxon>
        <taxon>Rhinocladiella</taxon>
    </lineage>
</organism>
<dbReference type="GO" id="GO:0005524">
    <property type="term" value="F:ATP binding"/>
    <property type="evidence" value="ECO:0007669"/>
    <property type="project" value="UniProtKB-KW"/>
</dbReference>
<dbReference type="InterPro" id="IPR050304">
    <property type="entry name" value="MT-severing_AAA_ATPase"/>
</dbReference>
<name>A0A0D2IBU1_9EURO</name>
<dbReference type="AlphaFoldDB" id="A0A0D2IBU1"/>
<feature type="region of interest" description="Disordered" evidence="4">
    <location>
        <begin position="91"/>
        <end position="392"/>
    </location>
</feature>
<dbReference type="PROSITE" id="PS00674">
    <property type="entry name" value="AAA"/>
    <property type="match status" value="1"/>
</dbReference>
<evidence type="ECO:0000313" key="7">
    <source>
        <dbReference type="Proteomes" id="UP000053617"/>
    </source>
</evidence>
<keyword evidence="3" id="KW-0067">ATP-binding</keyword>
<gene>
    <name evidence="6" type="ORF">Z518_09806</name>
</gene>
<dbReference type="InterPro" id="IPR003593">
    <property type="entry name" value="AAA+_ATPase"/>
</dbReference>
<dbReference type="InterPro" id="IPR015415">
    <property type="entry name" value="Spast_Vps4_C"/>
</dbReference>
<protein>
    <recommendedName>
        <fullName evidence="5">AAA+ ATPase domain-containing protein</fullName>
    </recommendedName>
</protein>
<dbReference type="InterPro" id="IPR027417">
    <property type="entry name" value="P-loop_NTPase"/>
</dbReference>
<feature type="compositionally biased region" description="Polar residues" evidence="4">
    <location>
        <begin position="301"/>
        <end position="324"/>
    </location>
</feature>
<evidence type="ECO:0000256" key="2">
    <source>
        <dbReference type="ARBA" id="ARBA00022741"/>
    </source>
</evidence>
<dbReference type="PANTHER" id="PTHR23074:SF17">
    <property type="entry name" value="FIDGETIN-LIKE PROTEIN 1"/>
    <property type="match status" value="1"/>
</dbReference>
<accession>A0A0D2IBU1</accession>
<dbReference type="HOGENOM" id="CLU_000688_15_1_1"/>
<evidence type="ECO:0000256" key="3">
    <source>
        <dbReference type="ARBA" id="ARBA00022840"/>
    </source>
</evidence>
<dbReference type="Pfam" id="PF09336">
    <property type="entry name" value="Vps4_C"/>
    <property type="match status" value="1"/>
</dbReference>
<evidence type="ECO:0000256" key="4">
    <source>
        <dbReference type="SAM" id="MobiDB-lite"/>
    </source>
</evidence>
<feature type="compositionally biased region" description="Basic and acidic residues" evidence="4">
    <location>
        <begin position="118"/>
        <end position="131"/>
    </location>
</feature>
<evidence type="ECO:0000259" key="5">
    <source>
        <dbReference type="SMART" id="SM00382"/>
    </source>
</evidence>
<dbReference type="Proteomes" id="UP000053617">
    <property type="component" value="Unassembled WGS sequence"/>
</dbReference>
<reference evidence="6 7" key="1">
    <citation type="submission" date="2015-01" db="EMBL/GenBank/DDBJ databases">
        <title>The Genome Sequence of Rhinocladiella mackenzie CBS 650.93.</title>
        <authorList>
            <consortium name="The Broad Institute Genomics Platform"/>
            <person name="Cuomo C."/>
            <person name="de Hoog S."/>
            <person name="Gorbushina A."/>
            <person name="Stielow B."/>
            <person name="Teixiera M."/>
            <person name="Abouelleil A."/>
            <person name="Chapman S.B."/>
            <person name="Priest M."/>
            <person name="Young S.K."/>
            <person name="Wortman J."/>
            <person name="Nusbaum C."/>
            <person name="Birren B."/>
        </authorList>
    </citation>
    <scope>NUCLEOTIDE SEQUENCE [LARGE SCALE GENOMIC DNA]</scope>
    <source>
        <strain evidence="6 7">CBS 650.93</strain>
    </source>
</reference>
<dbReference type="EMBL" id="KN847482">
    <property type="protein sequence ID" value="KIX00741.1"/>
    <property type="molecule type" value="Genomic_DNA"/>
</dbReference>
<feature type="compositionally biased region" description="Acidic residues" evidence="4">
    <location>
        <begin position="484"/>
        <end position="493"/>
    </location>
</feature>
<feature type="compositionally biased region" description="Polar residues" evidence="4">
    <location>
        <begin position="473"/>
        <end position="483"/>
    </location>
</feature>
<dbReference type="InterPro" id="IPR003959">
    <property type="entry name" value="ATPase_AAA_core"/>
</dbReference>
<feature type="region of interest" description="Disordered" evidence="4">
    <location>
        <begin position="415"/>
        <end position="493"/>
    </location>
</feature>
<dbReference type="RefSeq" id="XP_013267877.1">
    <property type="nucleotide sequence ID" value="XM_013412423.1"/>
</dbReference>
<dbReference type="FunFam" id="3.40.50.300:FF:000093">
    <property type="entry name" value="Fidgetin-like 1"/>
    <property type="match status" value="1"/>
</dbReference>
<sequence>MMRSKPASSMQKTYDECYLHCSTAVFFEGQGNEPEALRSWKSALDQINYYKVYKLPSNYSPKSETERALFDSLRELEIQCKERVDLLETLKRSRQEAGRDSPREEKPEHGSGRRRLEKNRGPSETTMDKPKVWLGEETIPPIQMSELPSATPALPTRPPLGSSRSSETASKDGTSPISRTRSSPFGVPPPTLPLPRTKVSRSPSPDHGRKTMRTTLRSEKKGFRKYRSAPNRDRMPDTMKAAGLAWEAQPRKNSQTTPRPDSDPTIEARLSATAARRSIDQDATVRYEEQRRSYPTPILTVPNSMPPQSWRDASNSSHGQSSLMKSMEDLTLTSESVPSLIDFESEPERPPPPPPPPPHASSAGPTVSKTRTRSPVAMPKAPDISYRKEYPARVQRVPQPLANNLLEKAYQRAGSISSASGISRKPVGNADTALETRGRSPPRRDEHSDSEDDSLKRNLDRPRRSRGARTDTAKTITPPSTDGESLEDDGSELAEEKKRIVKVLKNLPKGLDENSAKQILNEIVVKGDEVHWDDVAGLSAAKKALKEAVVYPFLRPDLFMGLREPARGMLLFGPPGTGKTMLARAVATESKSTFFAISASSLTSKWHGESEKLVRALFALAKALAPSIIFVDEIDSLLSARSGSSEHEASRRSKTEFLIQWSDLQRAAAGKDTTVGDASRVLVLAATNCPWDIDDAARRRFVRRQYIPLPEAETRKTQIRTLLGHQNHDLSAEDIERLVELTEGYSGSDITALAKDAAMGPLRHLGEALLFTPKEQIRPIHMMDFEASLESIRPSVSKKGLAEFEKWARDFGERGG</sequence>
<feature type="domain" description="AAA+ ATPase" evidence="5">
    <location>
        <begin position="565"/>
        <end position="711"/>
    </location>
</feature>
<dbReference type="PANTHER" id="PTHR23074">
    <property type="entry name" value="AAA DOMAIN-CONTAINING"/>
    <property type="match status" value="1"/>
</dbReference>
<feature type="compositionally biased region" description="Low complexity" evidence="4">
    <location>
        <begin position="415"/>
        <end position="424"/>
    </location>
</feature>
<feature type="compositionally biased region" description="Polar residues" evidence="4">
    <location>
        <begin position="162"/>
        <end position="183"/>
    </location>
</feature>
<dbReference type="OrthoDB" id="10251136at2759"/>
<evidence type="ECO:0000256" key="1">
    <source>
        <dbReference type="ARBA" id="ARBA00006914"/>
    </source>
</evidence>
<feature type="compositionally biased region" description="Basic and acidic residues" evidence="4">
    <location>
        <begin position="434"/>
        <end position="472"/>
    </location>
</feature>
<proteinExistence type="inferred from homology"/>
<dbReference type="Pfam" id="PF00004">
    <property type="entry name" value="AAA"/>
    <property type="match status" value="1"/>
</dbReference>
<feature type="compositionally biased region" description="Pro residues" evidence="4">
    <location>
        <begin position="350"/>
        <end position="359"/>
    </location>
</feature>
<dbReference type="SMART" id="SM00382">
    <property type="entry name" value="AAA"/>
    <property type="match status" value="1"/>
</dbReference>
<dbReference type="Gene3D" id="1.10.8.60">
    <property type="match status" value="1"/>
</dbReference>
<keyword evidence="2" id="KW-0547">Nucleotide-binding</keyword>
<dbReference type="VEuPathDB" id="FungiDB:Z518_09806"/>
<evidence type="ECO:0000313" key="6">
    <source>
        <dbReference type="EMBL" id="KIX00741.1"/>
    </source>
</evidence>
<feature type="compositionally biased region" description="Basic and acidic residues" evidence="4">
    <location>
        <begin position="277"/>
        <end position="292"/>
    </location>
</feature>
<keyword evidence="7" id="KW-1185">Reference proteome</keyword>
<dbReference type="Pfam" id="PF17862">
    <property type="entry name" value="AAA_lid_3"/>
    <property type="match status" value="1"/>
</dbReference>